<sequence length="58" mass="6459">MNFPLNPMSGVILRVRALSSSPRSLYVAWKMMLPKLPLSTSILFTRQFAAVSDMTKAS</sequence>
<evidence type="ECO:0000313" key="2">
    <source>
        <dbReference type="Proteomes" id="UP000712281"/>
    </source>
</evidence>
<gene>
    <name evidence="1" type="ORF">F2Q68_00016354</name>
</gene>
<comment type="caution">
    <text evidence="1">The sequence shown here is derived from an EMBL/GenBank/DDBJ whole genome shotgun (WGS) entry which is preliminary data.</text>
</comment>
<proteinExistence type="predicted"/>
<dbReference type="EMBL" id="QGKW02001940">
    <property type="protein sequence ID" value="KAF2557702.1"/>
    <property type="molecule type" value="Genomic_DNA"/>
</dbReference>
<reference evidence="1" key="1">
    <citation type="submission" date="2019-12" db="EMBL/GenBank/DDBJ databases">
        <title>Genome sequencing and annotation of Brassica cretica.</title>
        <authorList>
            <person name="Studholme D.J."/>
            <person name="Sarris P.F."/>
        </authorList>
    </citation>
    <scope>NUCLEOTIDE SEQUENCE</scope>
    <source>
        <strain evidence="1">PFS-001/15</strain>
        <tissue evidence="1">Leaf</tissue>
    </source>
</reference>
<dbReference type="AlphaFoldDB" id="A0A8S9HMV2"/>
<name>A0A8S9HMV2_BRACR</name>
<evidence type="ECO:0000313" key="1">
    <source>
        <dbReference type="EMBL" id="KAF2557702.1"/>
    </source>
</evidence>
<dbReference type="Proteomes" id="UP000712281">
    <property type="component" value="Unassembled WGS sequence"/>
</dbReference>
<protein>
    <submittedName>
        <fullName evidence="1">Uncharacterized protein</fullName>
    </submittedName>
</protein>
<organism evidence="1 2">
    <name type="scientific">Brassica cretica</name>
    <name type="common">Mustard</name>
    <dbReference type="NCBI Taxonomy" id="69181"/>
    <lineage>
        <taxon>Eukaryota</taxon>
        <taxon>Viridiplantae</taxon>
        <taxon>Streptophyta</taxon>
        <taxon>Embryophyta</taxon>
        <taxon>Tracheophyta</taxon>
        <taxon>Spermatophyta</taxon>
        <taxon>Magnoliopsida</taxon>
        <taxon>eudicotyledons</taxon>
        <taxon>Gunneridae</taxon>
        <taxon>Pentapetalae</taxon>
        <taxon>rosids</taxon>
        <taxon>malvids</taxon>
        <taxon>Brassicales</taxon>
        <taxon>Brassicaceae</taxon>
        <taxon>Brassiceae</taxon>
        <taxon>Brassica</taxon>
    </lineage>
</organism>
<accession>A0A8S9HMV2</accession>